<sequence>MPLTEVPVPRRDNQIDCGVFLLLNLERYLRQRESSWDLRALPETWCTVAEARHARIAIAAVLLELAAKEKYTLK</sequence>
<dbReference type="SUPFAM" id="SSF54001">
    <property type="entry name" value="Cysteine proteinases"/>
    <property type="match status" value="1"/>
</dbReference>
<dbReference type="InterPro" id="IPR038765">
    <property type="entry name" value="Papain-like_cys_pep_sf"/>
</dbReference>
<evidence type="ECO:0008006" key="3">
    <source>
        <dbReference type="Google" id="ProtNLM"/>
    </source>
</evidence>
<dbReference type="VEuPathDB" id="VectorBase:GPPI044122"/>
<name>A0A1B0BYB0_9MUSC</name>
<dbReference type="AlphaFoldDB" id="A0A1B0BYB0"/>
<proteinExistence type="predicted"/>
<keyword evidence="2" id="KW-1185">Reference proteome</keyword>
<reference evidence="1" key="2">
    <citation type="submission" date="2020-05" db="UniProtKB">
        <authorList>
            <consortium name="EnsemblMetazoa"/>
        </authorList>
    </citation>
    <scope>IDENTIFICATION</scope>
    <source>
        <strain evidence="1">IAEA</strain>
    </source>
</reference>
<dbReference type="Proteomes" id="UP000092460">
    <property type="component" value="Unassembled WGS sequence"/>
</dbReference>
<evidence type="ECO:0000313" key="2">
    <source>
        <dbReference type="Proteomes" id="UP000092460"/>
    </source>
</evidence>
<protein>
    <recommendedName>
        <fullName evidence="3">Ubiquitin-like protease family profile domain-containing protein</fullName>
    </recommendedName>
</protein>
<evidence type="ECO:0000313" key="1">
    <source>
        <dbReference type="EnsemblMetazoa" id="GPPI044122-PA"/>
    </source>
</evidence>
<dbReference type="EnsemblMetazoa" id="GPPI044122-RA">
    <property type="protein sequence ID" value="GPPI044122-PA"/>
    <property type="gene ID" value="GPPI044122"/>
</dbReference>
<dbReference type="Gene3D" id="1.10.418.20">
    <property type="match status" value="1"/>
</dbReference>
<reference evidence="2" key="1">
    <citation type="submission" date="2015-01" db="EMBL/GenBank/DDBJ databases">
        <authorList>
            <person name="Aksoy S."/>
            <person name="Warren W."/>
            <person name="Wilson R.K."/>
        </authorList>
    </citation>
    <scope>NUCLEOTIDE SEQUENCE [LARGE SCALE GENOMIC DNA]</scope>
    <source>
        <strain evidence="2">IAEA</strain>
    </source>
</reference>
<dbReference type="EMBL" id="JXJN01022583">
    <property type="status" value="NOT_ANNOTATED_CDS"/>
    <property type="molecule type" value="Genomic_DNA"/>
</dbReference>
<accession>A0A1B0BYB0</accession>
<organism evidence="1 2">
    <name type="scientific">Glossina palpalis gambiensis</name>
    <dbReference type="NCBI Taxonomy" id="67801"/>
    <lineage>
        <taxon>Eukaryota</taxon>
        <taxon>Metazoa</taxon>
        <taxon>Ecdysozoa</taxon>
        <taxon>Arthropoda</taxon>
        <taxon>Hexapoda</taxon>
        <taxon>Insecta</taxon>
        <taxon>Pterygota</taxon>
        <taxon>Neoptera</taxon>
        <taxon>Endopterygota</taxon>
        <taxon>Diptera</taxon>
        <taxon>Brachycera</taxon>
        <taxon>Muscomorpha</taxon>
        <taxon>Hippoboscoidea</taxon>
        <taxon>Glossinidae</taxon>
        <taxon>Glossina</taxon>
    </lineage>
</organism>